<dbReference type="AlphaFoldDB" id="A0A413VVQ1"/>
<dbReference type="InterPro" id="IPR010819">
    <property type="entry name" value="AGE/CE"/>
</dbReference>
<comment type="similarity">
    <text evidence="2">Belongs to the N-acylglucosamine 2-epimerase family.</text>
</comment>
<dbReference type="HAMAP" id="MF_00929">
    <property type="entry name" value="Cellobiose_2_epim"/>
    <property type="match status" value="1"/>
</dbReference>
<proteinExistence type="inferred from homology"/>
<name>A0A413VVQ1_9BACE</name>
<comment type="similarity">
    <text evidence="4">Belongs to the cellobiose 2-epimerase family.</text>
</comment>
<dbReference type="InterPro" id="IPR028584">
    <property type="entry name" value="Cellobiose_2_epim"/>
</dbReference>
<dbReference type="PANTHER" id="PTHR15108">
    <property type="entry name" value="N-ACYLGLUCOSAMINE-2-EPIMERASE"/>
    <property type="match status" value="1"/>
</dbReference>
<dbReference type="GO" id="GO:0047736">
    <property type="term" value="F:cellobiose epimerase activity"/>
    <property type="evidence" value="ECO:0007669"/>
    <property type="project" value="UniProtKB-UniRule"/>
</dbReference>
<organism evidence="5 6">
    <name type="scientific">Bacteroides nordii</name>
    <dbReference type="NCBI Taxonomy" id="291645"/>
    <lineage>
        <taxon>Bacteria</taxon>
        <taxon>Pseudomonadati</taxon>
        <taxon>Bacteroidota</taxon>
        <taxon>Bacteroidia</taxon>
        <taxon>Bacteroidales</taxon>
        <taxon>Bacteroidaceae</taxon>
        <taxon>Bacteroides</taxon>
    </lineage>
</organism>
<protein>
    <recommendedName>
        <fullName evidence="4">Cellobiose 2-epimerase</fullName>
        <shortName evidence="4">CE</shortName>
        <ecNumber evidence="4">5.1.3.11</ecNumber>
    </recommendedName>
</protein>
<comment type="function">
    <text evidence="4">Catalyzes the reversible epimerization of cellobiose to 4-O-beta-D-glucopyranosyl-D-mannose (Glc-Man).</text>
</comment>
<evidence type="ECO:0000313" key="5">
    <source>
        <dbReference type="EMBL" id="RHB37618.1"/>
    </source>
</evidence>
<evidence type="ECO:0000256" key="1">
    <source>
        <dbReference type="ARBA" id="ARBA00001470"/>
    </source>
</evidence>
<comment type="caution">
    <text evidence="5">The sequence shown here is derived from an EMBL/GenBank/DDBJ whole genome shotgun (WGS) entry which is preliminary data.</text>
</comment>
<dbReference type="EC" id="5.1.3.11" evidence="4"/>
<dbReference type="Pfam" id="PF07221">
    <property type="entry name" value="GlcNAc_2-epim"/>
    <property type="match status" value="1"/>
</dbReference>
<evidence type="ECO:0000256" key="3">
    <source>
        <dbReference type="ARBA" id="ARBA00023235"/>
    </source>
</evidence>
<accession>A0A413VVQ1</accession>
<dbReference type="InterPro" id="IPR008928">
    <property type="entry name" value="6-hairpin_glycosidase_sf"/>
</dbReference>
<dbReference type="Gene3D" id="1.50.10.10">
    <property type="match status" value="1"/>
</dbReference>
<gene>
    <name evidence="5" type="ORF">DW888_03320</name>
</gene>
<comment type="catalytic activity">
    <reaction evidence="1 4">
        <text>D-cellobiose = beta-D-glucosyl-(1-&gt;4)-D-mannopyranose</text>
        <dbReference type="Rhea" id="RHEA:23384"/>
        <dbReference type="ChEBI" id="CHEBI:17057"/>
        <dbReference type="ChEBI" id="CHEBI:47931"/>
        <dbReference type="EC" id="5.1.3.11"/>
    </reaction>
</comment>
<dbReference type="EMBL" id="QSGO01000002">
    <property type="protein sequence ID" value="RHB37618.1"/>
    <property type="molecule type" value="Genomic_DNA"/>
</dbReference>
<evidence type="ECO:0000256" key="4">
    <source>
        <dbReference type="HAMAP-Rule" id="MF_00929"/>
    </source>
</evidence>
<dbReference type="GO" id="GO:0005975">
    <property type="term" value="P:carbohydrate metabolic process"/>
    <property type="evidence" value="ECO:0007669"/>
    <property type="project" value="InterPro"/>
</dbReference>
<keyword evidence="3 4" id="KW-0413">Isomerase</keyword>
<evidence type="ECO:0000256" key="2">
    <source>
        <dbReference type="ARBA" id="ARBA00008558"/>
    </source>
</evidence>
<dbReference type="Proteomes" id="UP000284379">
    <property type="component" value="Unassembled WGS sequence"/>
</dbReference>
<dbReference type="SUPFAM" id="SSF48208">
    <property type="entry name" value="Six-hairpin glycosidases"/>
    <property type="match status" value="1"/>
</dbReference>
<evidence type="ECO:0000313" key="6">
    <source>
        <dbReference type="Proteomes" id="UP000284379"/>
    </source>
</evidence>
<dbReference type="InterPro" id="IPR012341">
    <property type="entry name" value="6hp_glycosidase-like_sf"/>
</dbReference>
<sequence>MSSVGVGKYIQNHTNMNQSISTLKQEVQEVLTTNILPYWMNRMVDEENGGFYGRITGMEQRVPEAEKGAILNARILWTYSAAYRLLKKEEYLAMATRAKEYIIHHFYDKEFGGIYWSLDCKGAPLDTKKQIYALGFAIYGLSEYNRATGDKEALDYAVRLFESIEAYSFDTVKNGYCEALTREWDEMEDMRLSEKDANERKTMNTHLHILEPYTNLYRVWKDERLKRQLYNLILIFTDKILNRETGHLQLFFDDDWNSKYRIVSYGHDIEASWLIHEAALELGDKDLLAKVEPIVKQIAIAASEGFTPEGGMIYEKNPDTHRVDADRHWWVQAETVVGYMNLFQHFNDKEALQKAIACWDFIRKYLIDRENGEWYWSIRADGTVNREDDKAGFWKCPYHNGRMCMEVLMRLCLVE</sequence>
<reference evidence="5 6" key="1">
    <citation type="submission" date="2018-08" db="EMBL/GenBank/DDBJ databases">
        <title>A genome reference for cultivated species of the human gut microbiota.</title>
        <authorList>
            <person name="Zou Y."/>
            <person name="Xue W."/>
            <person name="Luo G."/>
        </authorList>
    </citation>
    <scope>NUCLEOTIDE SEQUENCE [LARGE SCALE GENOMIC DNA]</scope>
    <source>
        <strain evidence="5 6">AM40-30BH</strain>
    </source>
</reference>